<organism evidence="1">
    <name type="scientific">marine sediment metagenome</name>
    <dbReference type="NCBI Taxonomy" id="412755"/>
    <lineage>
        <taxon>unclassified sequences</taxon>
        <taxon>metagenomes</taxon>
        <taxon>ecological metagenomes</taxon>
    </lineage>
</organism>
<dbReference type="AlphaFoldDB" id="A0A0F8ZCS3"/>
<evidence type="ECO:0000313" key="1">
    <source>
        <dbReference type="EMBL" id="KKK91592.1"/>
    </source>
</evidence>
<gene>
    <name evidence="1" type="ORF">LCGC14_2711420</name>
</gene>
<accession>A0A0F8ZCS3</accession>
<comment type="caution">
    <text evidence="1">The sequence shown here is derived from an EMBL/GenBank/DDBJ whole genome shotgun (WGS) entry which is preliminary data.</text>
</comment>
<dbReference type="EMBL" id="LAZR01048584">
    <property type="protein sequence ID" value="KKK91592.1"/>
    <property type="molecule type" value="Genomic_DNA"/>
</dbReference>
<name>A0A0F8ZCS3_9ZZZZ</name>
<proteinExistence type="predicted"/>
<reference evidence="1" key="1">
    <citation type="journal article" date="2015" name="Nature">
        <title>Complex archaea that bridge the gap between prokaryotes and eukaryotes.</title>
        <authorList>
            <person name="Spang A."/>
            <person name="Saw J.H."/>
            <person name="Jorgensen S.L."/>
            <person name="Zaremba-Niedzwiedzka K."/>
            <person name="Martijn J."/>
            <person name="Lind A.E."/>
            <person name="van Eijk R."/>
            <person name="Schleper C."/>
            <person name="Guy L."/>
            <person name="Ettema T.J."/>
        </authorList>
    </citation>
    <scope>NUCLEOTIDE SEQUENCE</scope>
</reference>
<evidence type="ECO:0008006" key="2">
    <source>
        <dbReference type="Google" id="ProtNLM"/>
    </source>
</evidence>
<protein>
    <recommendedName>
        <fullName evidence="2">Phage protein</fullName>
    </recommendedName>
</protein>
<sequence>MPYTLDTTTADNYGEALLAWFKDQRQVLTVETIRATYNYLEVSDIVNFSNWDSNLKIFGDTISTADGYMVTQITKFPNKARIVLTEVAGNIA</sequence>